<comment type="similarity">
    <text evidence="1">Belongs to the SCO1/2 family.</text>
</comment>
<proteinExistence type="inferred from homology"/>
<dbReference type="PANTHER" id="PTHR12151">
    <property type="entry name" value="ELECTRON TRANSPORT PROTIN SCO1/SENC FAMILY MEMBER"/>
    <property type="match status" value="1"/>
</dbReference>
<reference evidence="5 6" key="1">
    <citation type="submission" date="2024-09" db="EMBL/GenBank/DDBJ databases">
        <authorList>
            <person name="Sun Q."/>
            <person name="Mori K."/>
        </authorList>
    </citation>
    <scope>NUCLEOTIDE SEQUENCE [LARGE SCALE GENOMIC DNA]</scope>
    <source>
        <strain evidence="5 6">NCAIM B.02529</strain>
    </source>
</reference>
<evidence type="ECO:0000256" key="2">
    <source>
        <dbReference type="ARBA" id="ARBA00023008"/>
    </source>
</evidence>
<dbReference type="Proteomes" id="UP001589836">
    <property type="component" value="Unassembled WGS sequence"/>
</dbReference>
<evidence type="ECO:0000259" key="4">
    <source>
        <dbReference type="PROSITE" id="PS51352"/>
    </source>
</evidence>
<feature type="chain" id="PRO_5047263158" evidence="3">
    <location>
        <begin position="23"/>
        <end position="202"/>
    </location>
</feature>
<feature type="signal peptide" evidence="3">
    <location>
        <begin position="1"/>
        <end position="22"/>
    </location>
</feature>
<evidence type="ECO:0000256" key="1">
    <source>
        <dbReference type="ARBA" id="ARBA00010996"/>
    </source>
</evidence>
<gene>
    <name evidence="5" type="ORF">ACFFGV_01305</name>
</gene>
<dbReference type="PANTHER" id="PTHR12151:SF25">
    <property type="entry name" value="LINALOOL DEHYDRATASE_ISOMERASE DOMAIN-CONTAINING PROTEIN"/>
    <property type="match status" value="1"/>
</dbReference>
<dbReference type="SUPFAM" id="SSF52833">
    <property type="entry name" value="Thioredoxin-like"/>
    <property type="match status" value="1"/>
</dbReference>
<sequence length="202" mass="23145">MKKNTWLMFIILAGTMLLSACSKNYEGDFSYEIEDFEFENQDGETVSNEDLKGTFWVADFIFTNCTTACPPMTANMAKAQEKIKEAGLEDKVRFVSFTIDPEYDTKQVLKDYIQKQGGDFSNWDALTGYTPERIKEFSQTSFKSLVDKIPRQNAKEDESSYDFLHSSSLFIVTPEGNAIKRFEGTQFENVDALVNQLKEYVQ</sequence>
<keyword evidence="6" id="KW-1185">Reference proteome</keyword>
<dbReference type="PROSITE" id="PS51257">
    <property type="entry name" value="PROKAR_LIPOPROTEIN"/>
    <property type="match status" value="1"/>
</dbReference>
<dbReference type="InterPro" id="IPR013766">
    <property type="entry name" value="Thioredoxin_domain"/>
</dbReference>
<dbReference type="CDD" id="cd02968">
    <property type="entry name" value="SCO"/>
    <property type="match status" value="1"/>
</dbReference>
<organism evidence="5 6">
    <name type="scientific">Pontibacillus salicampi</name>
    <dbReference type="NCBI Taxonomy" id="1449801"/>
    <lineage>
        <taxon>Bacteria</taxon>
        <taxon>Bacillati</taxon>
        <taxon>Bacillota</taxon>
        <taxon>Bacilli</taxon>
        <taxon>Bacillales</taxon>
        <taxon>Bacillaceae</taxon>
        <taxon>Pontibacillus</taxon>
    </lineage>
</organism>
<evidence type="ECO:0000313" key="5">
    <source>
        <dbReference type="EMBL" id="MFC0522225.1"/>
    </source>
</evidence>
<name>A0ABV6LIK4_9BACI</name>
<dbReference type="InterPro" id="IPR036249">
    <property type="entry name" value="Thioredoxin-like_sf"/>
</dbReference>
<keyword evidence="3" id="KW-0732">Signal</keyword>
<accession>A0ABV6LIK4</accession>
<comment type="caution">
    <text evidence="5">The sequence shown here is derived from an EMBL/GenBank/DDBJ whole genome shotgun (WGS) entry which is preliminary data.</text>
</comment>
<dbReference type="Pfam" id="PF02630">
    <property type="entry name" value="SCO1-SenC"/>
    <property type="match status" value="1"/>
</dbReference>
<keyword evidence="2" id="KW-0186">Copper</keyword>
<dbReference type="EMBL" id="JBHLTP010000002">
    <property type="protein sequence ID" value="MFC0522225.1"/>
    <property type="molecule type" value="Genomic_DNA"/>
</dbReference>
<dbReference type="InterPro" id="IPR003782">
    <property type="entry name" value="SCO1/SenC"/>
</dbReference>
<dbReference type="Gene3D" id="3.40.30.10">
    <property type="entry name" value="Glutaredoxin"/>
    <property type="match status" value="1"/>
</dbReference>
<evidence type="ECO:0000313" key="6">
    <source>
        <dbReference type="Proteomes" id="UP001589836"/>
    </source>
</evidence>
<protein>
    <submittedName>
        <fullName evidence="5">SCO family protein</fullName>
    </submittedName>
</protein>
<evidence type="ECO:0000256" key="3">
    <source>
        <dbReference type="SAM" id="SignalP"/>
    </source>
</evidence>
<feature type="domain" description="Thioredoxin" evidence="4">
    <location>
        <begin position="27"/>
        <end position="202"/>
    </location>
</feature>
<dbReference type="RefSeq" id="WP_377344752.1">
    <property type="nucleotide sequence ID" value="NZ_JBHLTP010000002.1"/>
</dbReference>
<dbReference type="PROSITE" id="PS51352">
    <property type="entry name" value="THIOREDOXIN_2"/>
    <property type="match status" value="1"/>
</dbReference>